<sequence>MKILRPSHSLVSMFAVTLVTTLLLGSVPVHALAQEVPAPMSTQEETAPAPAMATPAGALASFPSEGPLNGNQPPTTLDPPEGSGFGRGVVTADPATGTAHASIGFRLPKARGNAQPQLGLSYSSDGNVGEAGYGWTLGLPRIERRNPANGPRYADPLPGEPIDPNAADEFDFSGVHIVPICLVRNGQCTNNAVLQPGETFPAWANGWMYYRPRVETSFARLFWSDTHRTWIFQGQGITMEFGVPLDSPSDELAVDRDPAADADNPPIFRWNLVRMRDAHGAANQIRYLWQRFPAPDESTSTDGLGYLTDVYDTSKQAEGGSATFAHHTRLAYVRDPSRGTFSEVAVWRRRPVWRLDHLDVTSAEFSGSGPRRLVRRYSLSYLWRAHMFQARSMLMSVDVSPSCAIEEDQAFRIPDDIGVCGGDKRPVAQMTYAGQGQMEPGIIGPLRVEREIEDEISFLDVDHNGSADLIRRRPNGEMSVRILDKPGSAVPMTIKSNAIEPGPDLLFKNNKLGDWLRIGQVDALQLVIDSYKEDPKWAAFLVLHQNNSWNWRGGTLSARGIPGWWDGVTQRPDGKYQATYLPLSQFHDLDADGYLDRFVLVPDVIILDTGGGGHGVPVLLGYKEQHAFLTTLVREGVEPFARATPRKPFQEPPGLNREQGYDIDASLMFDLTNDRVPDLVLHYSSGEVGSGGWHLWRGLGNGYVEKDSIPLQDSAINPKEYRQDVNGDQVDDVIEVHDTGLPSERRLSVYFGGGAVHHQSFPLEDETYLQFADLDGSGVNSIIMLSKKSKNTYFVRYNHWRNDTRPGLLLSLSNGFGATTKLSYRSTSVPGTFMPLAHHYVTRIETSSNADASSTGGPYITEYDYTDPVYENLERRFRGFRVLKTIQHGTAGDEVTKTAFLMGDCNELHPGECFPGASYFRDNPTEALSRQPVLVERFDGTGRALSTTHAQYRLRTLYKGMDGRSVRTAYVERSDTWLYDTAAPGAPEHVTLREVVAESPDHEPPKRVVTLAGGHTTRMAHLVQEMERDGFGHVTKHTDFGTVDGGPDVSTDSAIVRSTVWALPSGDASRWNWRATDGYAGDVADQRHTHVDYDQYGSTIRVSADLKGTLQLVRFHEDPSAELASDPLDASRDRVGVVLSELEYDAYGNPVRVKGANNRCASTAYDEAFHQMAVAQTVHTNGCGSTGLTTITSFDRGLEVPTMTIAPTGAVSTLSYDGYGRPIRVFQPNAATSILPEAEPSVRMTYFDAVGGPYRRIQVEMRDDAGGAARYRSAWSYVDPYGLTVATVGEADTSAGDPAPHVVSGQALRDARGLVTARLEPRFDTVDPASPLPPTVKPDTPRTRATYDTFGRLEQSFGLDGAATSKSVYHALSVDTFDASDLAAGATPHPATSVHDGHGRTTRLQRATSSSGMADTLVTQMIYSSTGDLTSVIRSHAASGEVYARHMTYDSFGRLVQNDEPNTSKDFADPTKVKSWRYAYNDAGDVVGTSDARGCGQNAQFDGIGRLLAKIYSPCSKTHGKYANRPAARWIYDAPEDGQASDTASYAGKLAAVYDRAQHVQYFYDGRGRATRTRKQIAVPNDELDPVVAYAGPWFEKGFGFDDADRVIAETTGASIDALLGKPVTVGSLTGRSVVTTSYSARGLPVRVGGSYGELVTSTVADADGRIRSRAFGDVAGTIATYDYDDKRLLAQARIARSSKLPTVLQDLQIDRYDPVNNPLRVGDGRLADEWPDGAKPVSRVLQYDDLYQLRRVDYAFPTTSGTDKQVSVFAAEAKAGNRTPVPEQTIPDRVKWQVFDYDWQGNLRTSDDDAHAFFDRSMGSASYGSATQGPNRIVSASLGEGRADTIHDAAGNLSRMLVRKKDAHGDYISLLFAYDWDEVGRLVRARRLSKAEIPRIDVLGTQVLQMDLSRIDQAGADLGYVYDAGGQRVIKIHKNRSTQARRYSIEVFGSLRLNRAVYDGEEYGRTDETEVPYLVSNGVALGRVIYNVDLPKGADGKMQHVFFTLTDPLGSTSVVIDKATGELVERATYLAYGQAESDHRPERWESFREDYRFTGKEDDVGVGLAYFGARFYVAALGQWASADPLTVHDLGSDLNPYAFVAGSPLRYVDPNGLDYCEVCWIAGSGWNGGLWGWDPFGSPLGDAMKAFWNRVGSAGGPKFIELGPRIPQIEWNGGYWDYSQKKSVEPPPPEHPFAADTVVVTVSAIWITLKESIGCGEFTRCGHLRRFQPKMYEKAEMLLAAGLAALEAFSRAPTVLPPGSGGLVPAGAPGVVPGAVPGAAPGVIPLVPPADFAAKGASTPTGAKGQNMNVPAPAGQKAANSPTTIGGREFSAHALDRMQGQGITPSAVESAISYGGSPGKMPGTTASYDPVNNISVITNTASGRVVTVDYGLIRQ</sequence>
<organism evidence="7 8">
    <name type="scientific">Pendulispora albinea</name>
    <dbReference type="NCBI Taxonomy" id="2741071"/>
    <lineage>
        <taxon>Bacteria</taxon>
        <taxon>Pseudomonadati</taxon>
        <taxon>Myxococcota</taxon>
        <taxon>Myxococcia</taxon>
        <taxon>Myxococcales</taxon>
        <taxon>Sorangiineae</taxon>
        <taxon>Pendulisporaceae</taxon>
        <taxon>Pendulispora</taxon>
    </lineage>
</organism>
<evidence type="ECO:0000259" key="6">
    <source>
        <dbReference type="Pfam" id="PF12256"/>
    </source>
</evidence>
<dbReference type="Gene3D" id="2.180.10.10">
    <property type="entry name" value="RHS repeat-associated core"/>
    <property type="match status" value="2"/>
</dbReference>
<feature type="compositionally biased region" description="Low complexity" evidence="4">
    <location>
        <begin position="47"/>
        <end position="60"/>
    </location>
</feature>
<evidence type="ECO:0000256" key="3">
    <source>
        <dbReference type="ARBA" id="ARBA00023026"/>
    </source>
</evidence>
<reference evidence="7 8" key="1">
    <citation type="submission" date="2021-12" db="EMBL/GenBank/DDBJ databases">
        <title>Discovery of the Pendulisporaceae a myxobacterial family with distinct sporulation behavior and unique specialized metabolism.</title>
        <authorList>
            <person name="Garcia R."/>
            <person name="Popoff A."/>
            <person name="Bader C.D."/>
            <person name="Loehr J."/>
            <person name="Walesch S."/>
            <person name="Walt C."/>
            <person name="Boldt J."/>
            <person name="Bunk B."/>
            <person name="Haeckl F.J.F.P.J."/>
            <person name="Gunesch A.P."/>
            <person name="Birkelbach J."/>
            <person name="Nuebel U."/>
            <person name="Pietschmann T."/>
            <person name="Bach T."/>
            <person name="Mueller R."/>
        </authorList>
    </citation>
    <scope>NUCLEOTIDE SEQUENCE [LARGE SCALE GENOMIC DNA]</scope>
    <source>
        <strain evidence="7 8">MSr11954</strain>
    </source>
</reference>
<dbReference type="Pfam" id="PF12256">
    <property type="entry name" value="TcdB_toxin_midN"/>
    <property type="match status" value="1"/>
</dbReference>
<dbReference type="PANTHER" id="PTHR32305">
    <property type="match status" value="1"/>
</dbReference>
<protein>
    <recommendedName>
        <fullName evidence="6">Insecticide toxin TcdB middle/N-terminal domain-containing protein</fullName>
    </recommendedName>
</protein>
<dbReference type="NCBIfam" id="TIGR03696">
    <property type="entry name" value="Rhs_assc_core"/>
    <property type="match status" value="1"/>
</dbReference>
<dbReference type="InterPro" id="IPR003284">
    <property type="entry name" value="Sal_SpvB"/>
</dbReference>
<evidence type="ECO:0000256" key="1">
    <source>
        <dbReference type="ARBA" id="ARBA00004613"/>
    </source>
</evidence>
<proteinExistence type="predicted"/>
<keyword evidence="3" id="KW-0843">Virulence</keyword>
<evidence type="ECO:0000256" key="4">
    <source>
        <dbReference type="SAM" id="MobiDB-lite"/>
    </source>
</evidence>
<dbReference type="InterPro" id="IPR028994">
    <property type="entry name" value="Integrin_alpha_N"/>
</dbReference>
<dbReference type="PANTHER" id="PTHR32305:SF15">
    <property type="entry name" value="PROTEIN RHSA-RELATED"/>
    <property type="match status" value="1"/>
</dbReference>
<gene>
    <name evidence="7" type="ORF">LZC94_15390</name>
</gene>
<dbReference type="InterPro" id="IPR022385">
    <property type="entry name" value="Rhs_assc_core"/>
</dbReference>
<dbReference type="InterPro" id="IPR022045">
    <property type="entry name" value="TcdB_toxin_mid/N"/>
</dbReference>
<name>A0ABZ2M7X4_9BACT</name>
<dbReference type="Pfam" id="PF03534">
    <property type="entry name" value="SpvB"/>
    <property type="match status" value="1"/>
</dbReference>
<keyword evidence="5" id="KW-0732">Signal</keyword>
<evidence type="ECO:0000256" key="5">
    <source>
        <dbReference type="SAM" id="SignalP"/>
    </source>
</evidence>
<feature type="region of interest" description="Disordered" evidence="4">
    <location>
        <begin position="1324"/>
        <end position="1343"/>
    </location>
</feature>
<dbReference type="EMBL" id="CP089984">
    <property type="protein sequence ID" value="WXB18611.1"/>
    <property type="molecule type" value="Genomic_DNA"/>
</dbReference>
<evidence type="ECO:0000256" key="2">
    <source>
        <dbReference type="ARBA" id="ARBA00022525"/>
    </source>
</evidence>
<comment type="subcellular location">
    <subcellularLocation>
        <location evidence="1">Secreted</location>
    </subcellularLocation>
</comment>
<evidence type="ECO:0000313" key="8">
    <source>
        <dbReference type="Proteomes" id="UP001370348"/>
    </source>
</evidence>
<dbReference type="Proteomes" id="UP001370348">
    <property type="component" value="Chromosome"/>
</dbReference>
<dbReference type="RefSeq" id="WP_394828244.1">
    <property type="nucleotide sequence ID" value="NZ_CP089984.1"/>
</dbReference>
<keyword evidence="8" id="KW-1185">Reference proteome</keyword>
<feature type="compositionally biased region" description="Polar residues" evidence="4">
    <location>
        <begin position="1402"/>
        <end position="1411"/>
    </location>
</feature>
<feature type="region of interest" description="Disordered" evidence="4">
    <location>
        <begin position="1388"/>
        <end position="1411"/>
    </location>
</feature>
<evidence type="ECO:0000313" key="7">
    <source>
        <dbReference type="EMBL" id="WXB18611.1"/>
    </source>
</evidence>
<dbReference type="InterPro" id="IPR050708">
    <property type="entry name" value="T6SS_VgrG/RHS"/>
</dbReference>
<feature type="region of interest" description="Disordered" evidence="4">
    <location>
        <begin position="39"/>
        <end position="77"/>
    </location>
</feature>
<feature type="signal peptide" evidence="5">
    <location>
        <begin position="1"/>
        <end position="31"/>
    </location>
</feature>
<feature type="chain" id="PRO_5045860405" description="Insecticide toxin TcdB middle/N-terminal domain-containing protein" evidence="5">
    <location>
        <begin position="32"/>
        <end position="2396"/>
    </location>
</feature>
<dbReference type="SUPFAM" id="SSF69318">
    <property type="entry name" value="Integrin alpha N-terminal domain"/>
    <property type="match status" value="1"/>
</dbReference>
<feature type="domain" description="Insecticide toxin TcdB middle/N-terminal" evidence="6">
    <location>
        <begin position="765"/>
        <end position="891"/>
    </location>
</feature>
<keyword evidence="2" id="KW-0964">Secreted</keyword>
<accession>A0ABZ2M7X4</accession>